<protein>
    <submittedName>
        <fullName evidence="1">Uncharacterized protein</fullName>
    </submittedName>
</protein>
<evidence type="ECO:0000313" key="2">
    <source>
        <dbReference type="Proteomes" id="UP000029981"/>
    </source>
</evidence>
<dbReference type="Gramene" id="KGN59591">
    <property type="protein sequence ID" value="KGN59591"/>
    <property type="gene ID" value="Csa_3G827330"/>
</dbReference>
<reference evidence="1 2" key="3">
    <citation type="journal article" date="2010" name="BMC Genomics">
        <title>Transcriptome sequencing and comparative analysis of cucumber flowers with different sex types.</title>
        <authorList>
            <person name="Guo S."/>
            <person name="Zheng Y."/>
            <person name="Joung J.G."/>
            <person name="Liu S."/>
            <person name="Zhang Z."/>
            <person name="Crasta O.R."/>
            <person name="Sobral B.W."/>
            <person name="Xu Y."/>
            <person name="Huang S."/>
            <person name="Fei Z."/>
        </authorList>
    </citation>
    <scope>NUCLEOTIDE SEQUENCE [LARGE SCALE GENOMIC DNA]</scope>
    <source>
        <strain evidence="2">cv. 9930</strain>
    </source>
</reference>
<dbReference type="EMBL" id="CM002924">
    <property type="protein sequence ID" value="KGN59591.1"/>
    <property type="molecule type" value="Genomic_DNA"/>
</dbReference>
<accession>A0A0A0LHT0</accession>
<gene>
    <name evidence="1" type="ORF">Csa_3G827330</name>
</gene>
<organism evidence="1 2">
    <name type="scientific">Cucumis sativus</name>
    <name type="common">Cucumber</name>
    <dbReference type="NCBI Taxonomy" id="3659"/>
    <lineage>
        <taxon>Eukaryota</taxon>
        <taxon>Viridiplantae</taxon>
        <taxon>Streptophyta</taxon>
        <taxon>Embryophyta</taxon>
        <taxon>Tracheophyta</taxon>
        <taxon>Spermatophyta</taxon>
        <taxon>Magnoliopsida</taxon>
        <taxon>eudicotyledons</taxon>
        <taxon>Gunneridae</taxon>
        <taxon>Pentapetalae</taxon>
        <taxon>rosids</taxon>
        <taxon>fabids</taxon>
        <taxon>Cucurbitales</taxon>
        <taxon>Cucurbitaceae</taxon>
        <taxon>Benincaseae</taxon>
        <taxon>Cucumis</taxon>
    </lineage>
</organism>
<reference evidence="1 2" key="1">
    <citation type="journal article" date="2009" name="Nat. Genet.">
        <title>The genome of the cucumber, Cucumis sativus L.</title>
        <authorList>
            <person name="Huang S."/>
            <person name="Li R."/>
            <person name="Zhang Z."/>
            <person name="Li L."/>
            <person name="Gu X."/>
            <person name="Fan W."/>
            <person name="Lucas W.J."/>
            <person name="Wang X."/>
            <person name="Xie B."/>
            <person name="Ni P."/>
            <person name="Ren Y."/>
            <person name="Zhu H."/>
            <person name="Li J."/>
            <person name="Lin K."/>
            <person name="Jin W."/>
            <person name="Fei Z."/>
            <person name="Li G."/>
            <person name="Staub J."/>
            <person name="Kilian A."/>
            <person name="van der Vossen E.A."/>
            <person name="Wu Y."/>
            <person name="Guo J."/>
            <person name="He J."/>
            <person name="Jia Z."/>
            <person name="Ren Y."/>
            <person name="Tian G."/>
            <person name="Lu Y."/>
            <person name="Ruan J."/>
            <person name="Qian W."/>
            <person name="Wang M."/>
            <person name="Huang Q."/>
            <person name="Li B."/>
            <person name="Xuan Z."/>
            <person name="Cao J."/>
            <person name="Asan"/>
            <person name="Wu Z."/>
            <person name="Zhang J."/>
            <person name="Cai Q."/>
            <person name="Bai Y."/>
            <person name="Zhao B."/>
            <person name="Han Y."/>
            <person name="Li Y."/>
            <person name="Li X."/>
            <person name="Wang S."/>
            <person name="Shi Q."/>
            <person name="Liu S."/>
            <person name="Cho W.K."/>
            <person name="Kim J.Y."/>
            <person name="Xu Y."/>
            <person name="Heller-Uszynska K."/>
            <person name="Miao H."/>
            <person name="Cheng Z."/>
            <person name="Zhang S."/>
            <person name="Wu J."/>
            <person name="Yang Y."/>
            <person name="Kang H."/>
            <person name="Li M."/>
            <person name="Liang H."/>
            <person name="Ren X."/>
            <person name="Shi Z."/>
            <person name="Wen M."/>
            <person name="Jian M."/>
            <person name="Yang H."/>
            <person name="Zhang G."/>
            <person name="Yang Z."/>
            <person name="Chen R."/>
            <person name="Liu S."/>
            <person name="Li J."/>
            <person name="Ma L."/>
            <person name="Liu H."/>
            <person name="Zhou Y."/>
            <person name="Zhao J."/>
            <person name="Fang X."/>
            <person name="Li G."/>
            <person name="Fang L."/>
            <person name="Li Y."/>
            <person name="Liu D."/>
            <person name="Zheng H."/>
            <person name="Zhang Y."/>
            <person name="Qin N."/>
            <person name="Li Z."/>
            <person name="Yang G."/>
            <person name="Yang S."/>
            <person name="Bolund L."/>
            <person name="Kristiansen K."/>
            <person name="Zheng H."/>
            <person name="Li S."/>
            <person name="Zhang X."/>
            <person name="Yang H."/>
            <person name="Wang J."/>
            <person name="Sun R."/>
            <person name="Zhang B."/>
            <person name="Jiang S."/>
            <person name="Wang J."/>
            <person name="Du Y."/>
            <person name="Li S."/>
        </authorList>
    </citation>
    <scope>NUCLEOTIDE SEQUENCE [LARGE SCALE GENOMIC DNA]</scope>
    <source>
        <strain evidence="2">cv. 9930</strain>
    </source>
</reference>
<dbReference type="AlphaFoldDB" id="A0A0A0LHT0"/>
<name>A0A0A0LHT0_CUCSA</name>
<proteinExistence type="predicted"/>
<dbReference type="Proteomes" id="UP000029981">
    <property type="component" value="Chromosome 3"/>
</dbReference>
<reference evidence="1 2" key="2">
    <citation type="journal article" date="2009" name="PLoS ONE">
        <title>An integrated genetic and cytogenetic map of the cucumber genome.</title>
        <authorList>
            <person name="Ren Y."/>
            <person name="Zhang Z."/>
            <person name="Liu J."/>
            <person name="Staub J.E."/>
            <person name="Han Y."/>
            <person name="Cheng Z."/>
            <person name="Li X."/>
            <person name="Lu J."/>
            <person name="Miao H."/>
            <person name="Kang H."/>
            <person name="Xie B."/>
            <person name="Gu X."/>
            <person name="Wang X."/>
            <person name="Du Y."/>
            <person name="Jin W."/>
            <person name="Huang S."/>
        </authorList>
    </citation>
    <scope>NUCLEOTIDE SEQUENCE [LARGE SCALE GENOMIC DNA]</scope>
    <source>
        <strain evidence="2">cv. 9930</strain>
    </source>
</reference>
<reference evidence="1 2" key="4">
    <citation type="journal article" date="2011" name="BMC Genomics">
        <title>RNA-Seq improves annotation of protein-coding genes in the cucumber genome.</title>
        <authorList>
            <person name="Li Z."/>
            <person name="Zhang Z."/>
            <person name="Yan P."/>
            <person name="Huang S."/>
            <person name="Fei Z."/>
            <person name="Lin K."/>
        </authorList>
    </citation>
    <scope>NUCLEOTIDE SEQUENCE [LARGE SCALE GENOMIC DNA]</scope>
    <source>
        <strain evidence="2">cv. 9930</strain>
    </source>
</reference>
<evidence type="ECO:0000313" key="1">
    <source>
        <dbReference type="EMBL" id="KGN59591.1"/>
    </source>
</evidence>
<keyword evidence="2" id="KW-1185">Reference proteome</keyword>
<sequence>MEWGGLYDRGSGPKTSNYPTMGYVEQQNLVKHCGLITFRGVWFEEGDGFFTQLRGENLKSHVFWIQPFVRGGSSILTPLGGMGMTLQGLSSRWVI</sequence>